<dbReference type="EMBL" id="MG250483">
    <property type="protein sequence ID" value="AUE22733.1"/>
    <property type="molecule type" value="Genomic_DNA"/>
</dbReference>
<accession>A0A2H4YEZ6</accession>
<protein>
    <submittedName>
        <fullName evidence="2">Baseplate wedge subunit</fullName>
    </submittedName>
</protein>
<gene>
    <name evidence="2" type="ORF">Ah1_00215</name>
</gene>
<feature type="domain" description="IraD/Gp25-like" evidence="1">
    <location>
        <begin position="43"/>
        <end position="126"/>
    </location>
</feature>
<name>A0A2H4YEZ6_9CAUD</name>
<evidence type="ECO:0000313" key="3">
    <source>
        <dbReference type="Proteomes" id="UP000240934"/>
    </source>
</evidence>
<dbReference type="InterPro" id="IPR007048">
    <property type="entry name" value="IraD/Gp25-like"/>
</dbReference>
<evidence type="ECO:0000259" key="1">
    <source>
        <dbReference type="Pfam" id="PF04965"/>
    </source>
</evidence>
<dbReference type="SUPFAM" id="SSF160719">
    <property type="entry name" value="gpW/gp25-like"/>
    <property type="match status" value="1"/>
</dbReference>
<proteinExistence type="predicted"/>
<dbReference type="Proteomes" id="UP000240934">
    <property type="component" value="Segment"/>
</dbReference>
<dbReference type="Pfam" id="PF04965">
    <property type="entry name" value="GPW_gp25"/>
    <property type="match status" value="1"/>
</dbReference>
<organism evidence="2 3">
    <name type="scientific">Aeromonas phage Ah1</name>
    <dbReference type="NCBI Taxonomy" id="2053701"/>
    <lineage>
        <taxon>Viruses</taxon>
        <taxon>Duplodnaviria</taxon>
        <taxon>Heunggongvirae</taxon>
        <taxon>Uroviricota</taxon>
        <taxon>Caudoviricetes</taxon>
        <taxon>Pantevenvirales</taxon>
        <taxon>Straboviridae</taxon>
        <taxon>Cinqassovirus</taxon>
        <taxon>Cinqassovirus ah1</taxon>
    </lineage>
</organism>
<keyword evidence="3" id="KW-1185">Reference proteome</keyword>
<evidence type="ECO:0000313" key="2">
    <source>
        <dbReference type="EMBL" id="AUE22733.1"/>
    </source>
</evidence>
<dbReference type="Gene3D" id="3.10.450.40">
    <property type="match status" value="1"/>
</dbReference>
<sequence length="140" mass="16059">MSLFKNRLRMLAVDTKEYYSDISADFSRDFRDNDISVVTNVSAVQQSMAGIIGTRRGERPFDPNFGCDIHNSLFENMSEASATAIERSIYDAIGNYEPRVRIENVSVIPVYDRNEYIVTLYYRLITDLNYLYELKMGVAG</sequence>
<reference evidence="2 3" key="1">
    <citation type="submission" date="2017-10" db="EMBL/GenBank/DDBJ databases">
        <title>Antibacterial composition for extension of chilled fish shelf life and decreasing of risk of food-borne infections, bacteriophage strains for its preparation.</title>
        <authorList>
            <person name="Zulkarneev E.R."/>
            <person name="Aleshkin A.V."/>
            <person name="Rubalsky O.V."/>
            <person name="Kiseleva I.A."/>
            <person name="Rubalskii E.O."/>
            <person name="Lebedev S.N."/>
        </authorList>
    </citation>
    <scope>NUCLEOTIDE SEQUENCE [LARGE SCALE GENOMIC DNA]</scope>
</reference>